<feature type="domain" description="Secretion system C-terminal sorting" evidence="4">
    <location>
        <begin position="203"/>
        <end position="262"/>
    </location>
</feature>
<gene>
    <name evidence="5" type="ORF">IM532_10440</name>
</gene>
<dbReference type="InterPro" id="IPR011628">
    <property type="entry name" value="Cleaved_adhesin"/>
</dbReference>
<dbReference type="Gene3D" id="2.60.120.200">
    <property type="match status" value="1"/>
</dbReference>
<dbReference type="AlphaFoldDB" id="A0A8J7KIJ0"/>
<reference evidence="5" key="1">
    <citation type="submission" date="2020-10" db="EMBL/GenBank/DDBJ databases">
        <authorList>
            <person name="Lu T."/>
            <person name="Wang Q."/>
            <person name="Han X."/>
        </authorList>
    </citation>
    <scope>NUCLEOTIDE SEQUENCE</scope>
    <source>
        <strain evidence="5">WQ 117</strain>
    </source>
</reference>
<dbReference type="Proteomes" id="UP000608754">
    <property type="component" value="Unassembled WGS sequence"/>
</dbReference>
<evidence type="ECO:0000313" key="6">
    <source>
        <dbReference type="Proteomes" id="UP000608754"/>
    </source>
</evidence>
<evidence type="ECO:0000259" key="3">
    <source>
        <dbReference type="Pfam" id="PF07675"/>
    </source>
</evidence>
<feature type="signal peptide" evidence="2">
    <location>
        <begin position="1"/>
        <end position="19"/>
    </location>
</feature>
<keyword evidence="6" id="KW-1185">Reference proteome</keyword>
<dbReference type="Pfam" id="PF07675">
    <property type="entry name" value="Cleaved_Adhesin"/>
    <property type="match status" value="1"/>
</dbReference>
<keyword evidence="1 2" id="KW-0732">Signal</keyword>
<evidence type="ECO:0000259" key="4">
    <source>
        <dbReference type="Pfam" id="PF18962"/>
    </source>
</evidence>
<feature type="chain" id="PRO_5035207875" evidence="2">
    <location>
        <begin position="20"/>
        <end position="263"/>
    </location>
</feature>
<feature type="domain" description="Cleaved adhesin" evidence="3">
    <location>
        <begin position="22"/>
        <end position="182"/>
    </location>
</feature>
<dbReference type="RefSeq" id="WP_194183402.1">
    <property type="nucleotide sequence ID" value="NZ_JADGIK010000006.1"/>
</dbReference>
<proteinExistence type="predicted"/>
<dbReference type="EMBL" id="JADGIK010000006">
    <property type="protein sequence ID" value="MBF0597861.1"/>
    <property type="molecule type" value="Genomic_DNA"/>
</dbReference>
<dbReference type="InterPro" id="IPR026444">
    <property type="entry name" value="Secre_tail"/>
</dbReference>
<comment type="caution">
    <text evidence="5">The sequence shown here is derived from an EMBL/GenBank/DDBJ whole genome shotgun (WGS) entry which is preliminary data.</text>
</comment>
<dbReference type="NCBIfam" id="TIGR04183">
    <property type="entry name" value="Por_Secre_tail"/>
    <property type="match status" value="1"/>
</dbReference>
<name>A0A8J7KIJ0_9FLAO</name>
<organism evidence="5 6">
    <name type="scientific">Faecalibacter rhinopitheci</name>
    <dbReference type="NCBI Taxonomy" id="2779678"/>
    <lineage>
        <taxon>Bacteria</taxon>
        <taxon>Pseudomonadati</taxon>
        <taxon>Bacteroidota</taxon>
        <taxon>Flavobacteriia</taxon>
        <taxon>Flavobacteriales</taxon>
        <taxon>Weeksellaceae</taxon>
        <taxon>Faecalibacter</taxon>
    </lineage>
</organism>
<evidence type="ECO:0000313" key="5">
    <source>
        <dbReference type="EMBL" id="MBF0597861.1"/>
    </source>
</evidence>
<evidence type="ECO:0000256" key="1">
    <source>
        <dbReference type="ARBA" id="ARBA00022729"/>
    </source>
</evidence>
<evidence type="ECO:0000256" key="2">
    <source>
        <dbReference type="SAM" id="SignalP"/>
    </source>
</evidence>
<accession>A0A8J7KIJ0</accession>
<dbReference type="NCBIfam" id="NF038128">
    <property type="entry name" value="choice_anch_J"/>
    <property type="match status" value="1"/>
</dbReference>
<dbReference type="Pfam" id="PF18962">
    <property type="entry name" value="Por_Secre_tail"/>
    <property type="match status" value="1"/>
</dbReference>
<protein>
    <submittedName>
        <fullName evidence="5">Choice-of-anchor J domain-containing protein</fullName>
    </submittedName>
</protein>
<sequence length="263" mass="29645">MIKNLFFLGSILIGANATAQTTIFQENFDTTQTRNLWSIGDRDGDNDTWEYLNAELNEVPSFTGDAAFSFSWYLEAFTPDNTLTSPKITLPQDAELSLSFKVSAGDEELYDEHYAVYVIPAYAEFIGTETPVFEETLDNAYYEVAKVVNVDISEYAGQDVQLVFRHYDCEDIFYIALDDVTIEQKALSTIDINKNKVAVYQDNGKVKINGFENIQKVKVFDLSGKLVSESKTDNANISTLPKGIYIVNFYNAEEVVSRKITVK</sequence>